<sequence length="195" mass="22818">MLVFQSKLNLTVAVDYAIIQSKLNLKVVSSMNEKSMQKIKEYAKKRKDLYLQYNVSEKNIPESIKKQNKENLKLMQDALATLGVRLNIKEGEISLLMHTSNFVDRKTRRAGRKRTYALKEQEQGNYTADAYRFSDVILLIEEKGDKETQIILGMSESTYFRHKKKMKASEYYNSLDPQKMTDRMYLESVKGNNYF</sequence>
<dbReference type="Proteomes" id="UP001297422">
    <property type="component" value="Unassembled WGS sequence"/>
</dbReference>
<proteinExistence type="predicted"/>
<gene>
    <name evidence="1" type="ORF">LIQ10_18085</name>
    <name evidence="2" type="ORF">LIQ10_18135</name>
</gene>
<organism evidence="1 3">
    <name type="scientific">Mediterraneibacter gnavus</name>
    <name type="common">Ruminococcus gnavus</name>
    <dbReference type="NCBI Taxonomy" id="33038"/>
    <lineage>
        <taxon>Bacteria</taxon>
        <taxon>Bacillati</taxon>
        <taxon>Bacillota</taxon>
        <taxon>Clostridia</taxon>
        <taxon>Lachnospirales</taxon>
        <taxon>Lachnospiraceae</taxon>
        <taxon>Mediterraneibacter</taxon>
    </lineage>
</organism>
<evidence type="ECO:0000313" key="1">
    <source>
        <dbReference type="EMBL" id="MCB5495613.1"/>
    </source>
</evidence>
<comment type="caution">
    <text evidence="1">The sequence shown here is derived from an EMBL/GenBank/DDBJ whole genome shotgun (WGS) entry which is preliminary data.</text>
</comment>
<dbReference type="RefSeq" id="WP_173863574.1">
    <property type="nucleotide sequence ID" value="NZ_JAAILN010000060.1"/>
</dbReference>
<evidence type="ECO:0000313" key="2">
    <source>
        <dbReference type="EMBL" id="MCB5495623.1"/>
    </source>
</evidence>
<name>A0AAJ1B1M7_MEDGN</name>
<protein>
    <submittedName>
        <fullName evidence="1">Uncharacterized protein</fullName>
    </submittedName>
</protein>
<dbReference type="EMBL" id="JAJBNC010000050">
    <property type="protein sequence ID" value="MCB5495613.1"/>
    <property type="molecule type" value="Genomic_DNA"/>
</dbReference>
<dbReference type="AlphaFoldDB" id="A0AAJ1B1M7"/>
<accession>A0AAJ1B1M7</accession>
<reference evidence="1" key="1">
    <citation type="submission" date="2021-10" db="EMBL/GenBank/DDBJ databases">
        <title>Collection of gut derived symbiotic bacterial strains cultured from healthy donors.</title>
        <authorList>
            <person name="Lin H."/>
            <person name="Littmann E."/>
            <person name="Claire K."/>
            <person name="Pamer E."/>
        </authorList>
    </citation>
    <scope>NUCLEOTIDE SEQUENCE</scope>
    <source>
        <strain evidence="1">MSK.23.4</strain>
    </source>
</reference>
<evidence type="ECO:0000313" key="3">
    <source>
        <dbReference type="Proteomes" id="UP001297422"/>
    </source>
</evidence>
<dbReference type="EMBL" id="JAJBNC010000050">
    <property type="protein sequence ID" value="MCB5495623.1"/>
    <property type="molecule type" value="Genomic_DNA"/>
</dbReference>